<name>A0AB39BC53_9MICO</name>
<dbReference type="AlphaFoldDB" id="A0AB39BC53"/>
<protein>
    <submittedName>
        <fullName evidence="1">Glycoside hydrolase family 76 protein</fullName>
    </submittedName>
</protein>
<dbReference type="InterPro" id="IPR005198">
    <property type="entry name" value="Glyco_hydro_76"/>
</dbReference>
<sequence length="382" mass="41692">MTVTAGDAAEWDSRTDAAQHALTSLFGPRALWPGWRNTAPFRLREAATLNYWWRAHLIEVRVDAFERTGDARWLAGALRVRDALLLRNRGLFNDYFDDMGWLGIALLRLHQASGDARCLDDAIALWRRIERSGQQASGTAGVPWRVQQPQYKNAPTNGTFALLSSRLGAVTGAREFTDSAAATLRWFDDAGIVDPGSGLVFDGVNRRGDGAIDTDWVFSYCQGLYVGALVERYRGSGRAELLDAAVRTAEAAVARLAPTGVIVSENSRFDERAGGDVGLFKGVLVRYLGELVHVLPGDSEARRMLAGFLRETTDALWSGLRATRGLRAGDVWGEPAPTITFLSTQLSATMALEARARLEALGPEVVGLEALRPEGLRPEGPR</sequence>
<evidence type="ECO:0000313" key="1">
    <source>
        <dbReference type="EMBL" id="XDI03994.1"/>
    </source>
</evidence>
<dbReference type="EMBL" id="CP162511">
    <property type="protein sequence ID" value="XDI03994.1"/>
    <property type="molecule type" value="Genomic_DNA"/>
</dbReference>
<reference evidence="1" key="1">
    <citation type="submission" date="2024-05" db="EMBL/GenBank/DDBJ databases">
        <title>Herbiconiux sp. A18JL235.</title>
        <authorList>
            <person name="Zhang G."/>
        </authorList>
    </citation>
    <scope>NUCLEOTIDE SEQUENCE</scope>
    <source>
        <strain evidence="1">A18JL235</strain>
    </source>
</reference>
<organism evidence="1">
    <name type="scientific">Herbiconiux sp. A18JL235</name>
    <dbReference type="NCBI Taxonomy" id="3152363"/>
    <lineage>
        <taxon>Bacteria</taxon>
        <taxon>Bacillati</taxon>
        <taxon>Actinomycetota</taxon>
        <taxon>Actinomycetes</taxon>
        <taxon>Micrococcales</taxon>
        <taxon>Microbacteriaceae</taxon>
        <taxon>Herbiconiux</taxon>
    </lineage>
</organism>
<gene>
    <name evidence="1" type="ORF">ABFY20_11625</name>
</gene>
<keyword evidence="1" id="KW-0378">Hydrolase</keyword>
<dbReference type="Pfam" id="PF03663">
    <property type="entry name" value="Glyco_hydro_76"/>
    <property type="match status" value="1"/>
</dbReference>
<accession>A0AB39BC53</accession>
<dbReference type="PANTHER" id="PTHR47791">
    <property type="entry name" value="MEIOTICALLY UP-REGULATED GENE 191 PROTEIN"/>
    <property type="match status" value="1"/>
</dbReference>
<dbReference type="SUPFAM" id="SSF48208">
    <property type="entry name" value="Six-hairpin glycosidases"/>
    <property type="match status" value="1"/>
</dbReference>
<dbReference type="InterPro" id="IPR008928">
    <property type="entry name" value="6-hairpin_glycosidase_sf"/>
</dbReference>
<dbReference type="GO" id="GO:0005975">
    <property type="term" value="P:carbohydrate metabolic process"/>
    <property type="evidence" value="ECO:0007669"/>
    <property type="project" value="InterPro"/>
</dbReference>
<dbReference type="Gene3D" id="1.50.10.20">
    <property type="match status" value="1"/>
</dbReference>
<dbReference type="InterPro" id="IPR053169">
    <property type="entry name" value="MUG_Protein"/>
</dbReference>
<dbReference type="GO" id="GO:0016787">
    <property type="term" value="F:hydrolase activity"/>
    <property type="evidence" value="ECO:0007669"/>
    <property type="project" value="UniProtKB-KW"/>
</dbReference>
<proteinExistence type="predicted"/>
<dbReference type="RefSeq" id="WP_368496407.1">
    <property type="nucleotide sequence ID" value="NZ_CP162511.1"/>
</dbReference>
<dbReference type="PANTHER" id="PTHR47791:SF3">
    <property type="entry name" value="MEIOTICALLY UP-REGULATED GENE 191 PROTEIN"/>
    <property type="match status" value="1"/>
</dbReference>